<dbReference type="AlphaFoldDB" id="A0A2G9URL7"/>
<evidence type="ECO:0000256" key="1">
    <source>
        <dbReference type="SAM" id="MobiDB-lite"/>
    </source>
</evidence>
<proteinExistence type="predicted"/>
<feature type="region of interest" description="Disordered" evidence="1">
    <location>
        <begin position="1"/>
        <end position="24"/>
    </location>
</feature>
<gene>
    <name evidence="2" type="ORF">TELCIR_05746</name>
</gene>
<reference evidence="2 3" key="1">
    <citation type="submission" date="2015-09" db="EMBL/GenBank/DDBJ databases">
        <title>Draft genome of the parasitic nematode Teladorsagia circumcincta isolate WARC Sus (inbred).</title>
        <authorList>
            <person name="Mitreva M."/>
        </authorList>
    </citation>
    <scope>NUCLEOTIDE SEQUENCE [LARGE SCALE GENOMIC DNA]</scope>
    <source>
        <strain evidence="2 3">S</strain>
    </source>
</reference>
<dbReference type="Proteomes" id="UP000230423">
    <property type="component" value="Unassembled WGS sequence"/>
</dbReference>
<evidence type="ECO:0000313" key="3">
    <source>
        <dbReference type="Proteomes" id="UP000230423"/>
    </source>
</evidence>
<sequence>MEHLPGMAPHQATAPHQAMAPHQETVQRMPPQLLPLLFPLPRPYHQSTPPLLLTLHKW</sequence>
<protein>
    <submittedName>
        <fullName evidence="2">Uncharacterized protein</fullName>
    </submittedName>
</protein>
<dbReference type="EMBL" id="KZ345706">
    <property type="protein sequence ID" value="PIO72332.1"/>
    <property type="molecule type" value="Genomic_DNA"/>
</dbReference>
<organism evidence="2 3">
    <name type="scientific">Teladorsagia circumcincta</name>
    <name type="common">Brown stomach worm</name>
    <name type="synonym">Ostertagia circumcincta</name>
    <dbReference type="NCBI Taxonomy" id="45464"/>
    <lineage>
        <taxon>Eukaryota</taxon>
        <taxon>Metazoa</taxon>
        <taxon>Ecdysozoa</taxon>
        <taxon>Nematoda</taxon>
        <taxon>Chromadorea</taxon>
        <taxon>Rhabditida</taxon>
        <taxon>Rhabditina</taxon>
        <taxon>Rhabditomorpha</taxon>
        <taxon>Strongyloidea</taxon>
        <taxon>Trichostrongylidae</taxon>
        <taxon>Teladorsagia</taxon>
    </lineage>
</organism>
<name>A0A2G9URL7_TELCI</name>
<evidence type="ECO:0000313" key="2">
    <source>
        <dbReference type="EMBL" id="PIO72332.1"/>
    </source>
</evidence>
<keyword evidence="3" id="KW-1185">Reference proteome</keyword>
<accession>A0A2G9URL7</accession>